<dbReference type="PANTHER" id="PTHR43798">
    <property type="entry name" value="MONOACYLGLYCEROL LIPASE"/>
    <property type="match status" value="1"/>
</dbReference>
<dbReference type="SUPFAM" id="SSF53474">
    <property type="entry name" value="alpha/beta-Hydrolases"/>
    <property type="match status" value="1"/>
</dbReference>
<proteinExistence type="predicted"/>
<evidence type="ECO:0000313" key="3">
    <source>
        <dbReference type="Proteomes" id="UP001499993"/>
    </source>
</evidence>
<evidence type="ECO:0000259" key="1">
    <source>
        <dbReference type="Pfam" id="PF12146"/>
    </source>
</evidence>
<gene>
    <name evidence="2" type="ORF">GCM10023224_03300</name>
</gene>
<dbReference type="Gene3D" id="3.40.50.1820">
    <property type="entry name" value="alpha/beta hydrolase"/>
    <property type="match status" value="1"/>
</dbReference>
<sequence>MPTMPGAEPYRRSGDGVGVLLCHGFTGTPRALRPWAEHLAEAGLAVDVPLLPGHGTSWQEMAKTTSTQWVEAVESALLRMHGICHTVFVMGLSMGGCLALRMAELHPDKVRGVVVVNPSLALENRLLLVARLLAPLVPTTAAVGEDVKKPGAGEGSYERVPTAAAATLPRLWRATKRDLPAVTAPVLAYRSPQDHVVGPQSLRILTSRAVNAPLRVHSLDNSYHVATLDHDASTIFDGSLAFVREHSRSGEGTKR</sequence>
<accession>A0ABP9G4E1</accession>
<dbReference type="InterPro" id="IPR050266">
    <property type="entry name" value="AB_hydrolase_sf"/>
</dbReference>
<reference evidence="3" key="1">
    <citation type="journal article" date="2019" name="Int. J. Syst. Evol. Microbiol.">
        <title>The Global Catalogue of Microorganisms (GCM) 10K type strain sequencing project: providing services to taxonomists for standard genome sequencing and annotation.</title>
        <authorList>
            <consortium name="The Broad Institute Genomics Platform"/>
            <consortium name="The Broad Institute Genome Sequencing Center for Infectious Disease"/>
            <person name="Wu L."/>
            <person name="Ma J."/>
        </authorList>
    </citation>
    <scope>NUCLEOTIDE SEQUENCE [LARGE SCALE GENOMIC DNA]</scope>
    <source>
        <strain evidence="3">JCM 18123</strain>
    </source>
</reference>
<dbReference type="PIRSF" id="PIRSF017388">
    <property type="entry name" value="Esterase_lipase"/>
    <property type="match status" value="1"/>
</dbReference>
<dbReference type="GO" id="GO:0016787">
    <property type="term" value="F:hydrolase activity"/>
    <property type="evidence" value="ECO:0007669"/>
    <property type="project" value="UniProtKB-KW"/>
</dbReference>
<comment type="caution">
    <text evidence="2">The sequence shown here is derived from an EMBL/GenBank/DDBJ whole genome shotgun (WGS) entry which is preliminary data.</text>
</comment>
<dbReference type="InterPro" id="IPR012354">
    <property type="entry name" value="Esterase_lipase"/>
</dbReference>
<dbReference type="PANTHER" id="PTHR43798:SF33">
    <property type="entry name" value="HYDROLASE, PUTATIVE (AFU_ORTHOLOGUE AFUA_2G14860)-RELATED"/>
    <property type="match status" value="1"/>
</dbReference>
<dbReference type="InterPro" id="IPR029058">
    <property type="entry name" value="AB_hydrolase_fold"/>
</dbReference>
<evidence type="ECO:0000313" key="2">
    <source>
        <dbReference type="EMBL" id="GAA4927579.1"/>
    </source>
</evidence>
<keyword evidence="3" id="KW-1185">Reference proteome</keyword>
<protein>
    <submittedName>
        <fullName evidence="2">Alpha/beta fold hydrolase</fullName>
    </submittedName>
</protein>
<name>A0ABP9G4E1_9ACTN</name>
<dbReference type="Proteomes" id="UP001499993">
    <property type="component" value="Unassembled WGS sequence"/>
</dbReference>
<dbReference type="EMBL" id="BAABIK010000001">
    <property type="protein sequence ID" value="GAA4927579.1"/>
    <property type="molecule type" value="Genomic_DNA"/>
</dbReference>
<organism evidence="2 3">
    <name type="scientific">Streptomonospora halophila</name>
    <dbReference type="NCBI Taxonomy" id="427369"/>
    <lineage>
        <taxon>Bacteria</taxon>
        <taxon>Bacillati</taxon>
        <taxon>Actinomycetota</taxon>
        <taxon>Actinomycetes</taxon>
        <taxon>Streptosporangiales</taxon>
        <taxon>Nocardiopsidaceae</taxon>
        <taxon>Streptomonospora</taxon>
    </lineage>
</organism>
<keyword evidence="2" id="KW-0378">Hydrolase</keyword>
<dbReference type="Pfam" id="PF12146">
    <property type="entry name" value="Hydrolase_4"/>
    <property type="match status" value="1"/>
</dbReference>
<dbReference type="InterPro" id="IPR022742">
    <property type="entry name" value="Hydrolase_4"/>
</dbReference>
<dbReference type="RefSeq" id="WP_344139399.1">
    <property type="nucleotide sequence ID" value="NZ_BAABIK010000001.1"/>
</dbReference>
<feature type="domain" description="Serine aminopeptidase S33" evidence="1">
    <location>
        <begin position="19"/>
        <end position="229"/>
    </location>
</feature>